<comment type="cofactor">
    <cofactor evidence="2">
        <name>Mg(2+)</name>
        <dbReference type="ChEBI" id="CHEBI:18420"/>
    </cofactor>
</comment>
<proteinExistence type="inferred from homology"/>
<organism evidence="14 15">
    <name type="scientific">Erythroxylum novogranatense</name>
    <dbReference type="NCBI Taxonomy" id="1862640"/>
    <lineage>
        <taxon>Eukaryota</taxon>
        <taxon>Viridiplantae</taxon>
        <taxon>Streptophyta</taxon>
        <taxon>Embryophyta</taxon>
        <taxon>Tracheophyta</taxon>
        <taxon>Spermatophyta</taxon>
        <taxon>Magnoliopsida</taxon>
        <taxon>eudicotyledons</taxon>
        <taxon>Gunneridae</taxon>
        <taxon>Pentapetalae</taxon>
        <taxon>rosids</taxon>
        <taxon>fabids</taxon>
        <taxon>Malpighiales</taxon>
        <taxon>Erythroxylaceae</taxon>
        <taxon>Erythroxylum</taxon>
    </lineage>
</organism>
<feature type="region of interest" description="Disordered" evidence="12">
    <location>
        <begin position="1"/>
        <end position="32"/>
    </location>
</feature>
<comment type="catalytic activity">
    <reaction evidence="11">
        <text>O-phospho-L-threonyl-[protein] + H2O = L-threonyl-[protein] + phosphate</text>
        <dbReference type="Rhea" id="RHEA:47004"/>
        <dbReference type="Rhea" id="RHEA-COMP:11060"/>
        <dbReference type="Rhea" id="RHEA-COMP:11605"/>
        <dbReference type="ChEBI" id="CHEBI:15377"/>
        <dbReference type="ChEBI" id="CHEBI:30013"/>
        <dbReference type="ChEBI" id="CHEBI:43474"/>
        <dbReference type="ChEBI" id="CHEBI:61977"/>
        <dbReference type="EC" id="3.1.3.16"/>
    </reaction>
</comment>
<comment type="similarity">
    <text evidence="3">Belongs to the PP2C family.</text>
</comment>
<dbReference type="PANTHER" id="PTHR13832:SF301">
    <property type="entry name" value="PROTEIN PHOSPHATASE 2C 29"/>
    <property type="match status" value="1"/>
</dbReference>
<dbReference type="SUPFAM" id="SSF81606">
    <property type="entry name" value="PP2C-like"/>
    <property type="match status" value="1"/>
</dbReference>
<dbReference type="CDD" id="cd00143">
    <property type="entry name" value="PP2Cc"/>
    <property type="match status" value="1"/>
</dbReference>
<evidence type="ECO:0000313" key="15">
    <source>
        <dbReference type="Proteomes" id="UP001159364"/>
    </source>
</evidence>
<feature type="domain" description="PPM-type phosphatase" evidence="13">
    <location>
        <begin position="227"/>
        <end position="735"/>
    </location>
</feature>
<dbReference type="FunFam" id="3.60.40.10:FF:000053">
    <property type="entry name" value="Protein phosphatase 2C 29"/>
    <property type="match status" value="1"/>
</dbReference>
<dbReference type="InterPro" id="IPR001932">
    <property type="entry name" value="PPM-type_phosphatase-like_dom"/>
</dbReference>
<evidence type="ECO:0000256" key="4">
    <source>
        <dbReference type="ARBA" id="ARBA00013081"/>
    </source>
</evidence>
<dbReference type="SMART" id="SM00332">
    <property type="entry name" value="PP2Cc"/>
    <property type="match status" value="1"/>
</dbReference>
<keyword evidence="7" id="KW-0460">Magnesium</keyword>
<comment type="catalytic activity">
    <reaction evidence="10">
        <text>O-phospho-L-seryl-[protein] + H2O = L-seryl-[protein] + phosphate</text>
        <dbReference type="Rhea" id="RHEA:20629"/>
        <dbReference type="Rhea" id="RHEA-COMP:9863"/>
        <dbReference type="Rhea" id="RHEA-COMP:11604"/>
        <dbReference type="ChEBI" id="CHEBI:15377"/>
        <dbReference type="ChEBI" id="CHEBI:29999"/>
        <dbReference type="ChEBI" id="CHEBI:43474"/>
        <dbReference type="ChEBI" id="CHEBI:83421"/>
        <dbReference type="EC" id="3.1.3.16"/>
    </reaction>
</comment>
<evidence type="ECO:0000256" key="6">
    <source>
        <dbReference type="ARBA" id="ARBA00022801"/>
    </source>
</evidence>
<dbReference type="AlphaFoldDB" id="A0AAV8U977"/>
<accession>A0AAV8U977</accession>
<keyword evidence="5" id="KW-0479">Metal-binding</keyword>
<comment type="caution">
    <text evidence="14">The sequence shown here is derived from an EMBL/GenBank/DDBJ whole genome shotgun (WGS) entry which is preliminary data.</text>
</comment>
<name>A0AAV8U977_9ROSI</name>
<feature type="compositionally biased region" description="Polar residues" evidence="12">
    <location>
        <begin position="1"/>
        <end position="20"/>
    </location>
</feature>
<protein>
    <recommendedName>
        <fullName evidence="4">protein-serine/threonine phosphatase</fullName>
        <ecNumber evidence="4">3.1.3.16</ecNumber>
    </recommendedName>
</protein>
<comment type="cofactor">
    <cofactor evidence="1">
        <name>Mn(2+)</name>
        <dbReference type="ChEBI" id="CHEBI:29035"/>
    </cofactor>
</comment>
<evidence type="ECO:0000256" key="11">
    <source>
        <dbReference type="ARBA" id="ARBA00048336"/>
    </source>
</evidence>
<dbReference type="Gene3D" id="3.60.40.10">
    <property type="entry name" value="PPM-type phosphatase domain"/>
    <property type="match status" value="1"/>
</dbReference>
<keyword evidence="15" id="KW-1185">Reference proteome</keyword>
<evidence type="ECO:0000256" key="1">
    <source>
        <dbReference type="ARBA" id="ARBA00001936"/>
    </source>
</evidence>
<dbReference type="GO" id="GO:0046872">
    <property type="term" value="F:metal ion binding"/>
    <property type="evidence" value="ECO:0007669"/>
    <property type="project" value="UniProtKB-KW"/>
</dbReference>
<keyword evidence="8" id="KW-0904">Protein phosphatase</keyword>
<evidence type="ECO:0000256" key="2">
    <source>
        <dbReference type="ARBA" id="ARBA00001946"/>
    </source>
</evidence>
<evidence type="ECO:0000256" key="9">
    <source>
        <dbReference type="ARBA" id="ARBA00023211"/>
    </source>
</evidence>
<dbReference type="Proteomes" id="UP001159364">
    <property type="component" value="Linkage Group LG01"/>
</dbReference>
<evidence type="ECO:0000256" key="8">
    <source>
        <dbReference type="ARBA" id="ARBA00022912"/>
    </source>
</evidence>
<evidence type="ECO:0000256" key="10">
    <source>
        <dbReference type="ARBA" id="ARBA00047761"/>
    </source>
</evidence>
<evidence type="ECO:0000256" key="7">
    <source>
        <dbReference type="ARBA" id="ARBA00022842"/>
    </source>
</evidence>
<dbReference type="EC" id="3.1.3.16" evidence="4"/>
<dbReference type="Pfam" id="PF00481">
    <property type="entry name" value="PP2C"/>
    <property type="match status" value="1"/>
</dbReference>
<gene>
    <name evidence="14" type="ORF">K2173_016941</name>
</gene>
<keyword evidence="6" id="KW-0378">Hydrolase</keyword>
<evidence type="ECO:0000256" key="5">
    <source>
        <dbReference type="ARBA" id="ARBA00022723"/>
    </source>
</evidence>
<reference evidence="14 15" key="1">
    <citation type="submission" date="2021-09" db="EMBL/GenBank/DDBJ databases">
        <title>Genomic insights and catalytic innovation underlie evolution of tropane alkaloids biosynthesis.</title>
        <authorList>
            <person name="Wang Y.-J."/>
            <person name="Tian T."/>
            <person name="Huang J.-P."/>
            <person name="Huang S.-X."/>
        </authorList>
    </citation>
    <scope>NUCLEOTIDE SEQUENCE [LARGE SCALE GENOMIC DNA]</scope>
    <source>
        <strain evidence="14">KIB-2018</strain>
        <tissue evidence="14">Leaf</tissue>
    </source>
</reference>
<dbReference type="PROSITE" id="PS51746">
    <property type="entry name" value="PPM_2"/>
    <property type="match status" value="1"/>
</dbReference>
<dbReference type="InterPro" id="IPR015655">
    <property type="entry name" value="PP2C"/>
</dbReference>
<dbReference type="EMBL" id="JAIWQS010000001">
    <property type="protein sequence ID" value="KAJ8774495.1"/>
    <property type="molecule type" value="Genomic_DNA"/>
</dbReference>
<sequence>MGSGLSSLFPCTSPSTTNTRHSPEATEPLDETLGHSFRYVRSSNRFLSPTPSDRFVSPTQSFCFSPTRPGVGSETGFKSISGASVSANSCTPRTVLQFDGVHDDATDTKDFVATTTSTNTGIVNVNGIGCTRTFCALPLQPVPRGNEGFFLSGPVALSDPLDAEHGGHVHLSAPLGGFYVKKKKKRKGGVMEIKKAIYGNLSEKKKNQPWVVPVLNRRAGQDIGEERGSIDEGNVQWALGKAGEDRVHVVVSQEHGWLFVGIYDGFNGPDAPEFLMHNLYSAVFNELQGLFWDVEQDEEESNSEIQAKPCVEGVTGTDSNEENGDQLVNVSFPSVDLGPRNDGNGLLGGTEGSMMRQERAKRVKIQAEETGNRQRRRLWEFLAEFDVEDGFDLSGSERFSFSVDEAISLGNAGTAVSRRWSLLKLKEGFSRYRERKLFPWKFGLEGKVEKVDSNRVEKRVLNRKRKVGPEHHQLILRALLRALEVTEFGYLDMTDKVLDTNPELALMGSCLMVVLMRDEHVYVMNVGDSRAIVAQYEPQGVGSSVSDNGSSMEGTVEGPAQAMKLTALQLSTEHSTSIEEEIIRIKNEHPDDSQCIVNNRVKGRLKVTRAFGAGFLKQPKWNDMLLEMFKTEYIGTAPYISCSPSLCHYRLCPRDQFLVLSSDGLYQYLTNQEVVSHVEKFMEQFPDGDPAQNLIKELLSRAAKKAGMDFHELLDIPYGDRRKYHDDVTVMVISLEGRIWKSSGKCL</sequence>
<dbReference type="PANTHER" id="PTHR13832">
    <property type="entry name" value="PROTEIN PHOSPHATASE 2C"/>
    <property type="match status" value="1"/>
</dbReference>
<evidence type="ECO:0000313" key="14">
    <source>
        <dbReference type="EMBL" id="KAJ8774495.1"/>
    </source>
</evidence>
<dbReference type="InterPro" id="IPR036457">
    <property type="entry name" value="PPM-type-like_dom_sf"/>
</dbReference>
<evidence type="ECO:0000256" key="12">
    <source>
        <dbReference type="SAM" id="MobiDB-lite"/>
    </source>
</evidence>
<evidence type="ECO:0000256" key="3">
    <source>
        <dbReference type="ARBA" id="ARBA00006702"/>
    </source>
</evidence>
<evidence type="ECO:0000259" key="13">
    <source>
        <dbReference type="PROSITE" id="PS51746"/>
    </source>
</evidence>
<dbReference type="GO" id="GO:0004722">
    <property type="term" value="F:protein serine/threonine phosphatase activity"/>
    <property type="evidence" value="ECO:0007669"/>
    <property type="project" value="UniProtKB-EC"/>
</dbReference>
<keyword evidence="9" id="KW-0464">Manganese</keyword>